<dbReference type="EMBL" id="FTOF01000001">
    <property type="protein sequence ID" value="SIS39172.1"/>
    <property type="molecule type" value="Genomic_DNA"/>
</dbReference>
<evidence type="ECO:0000256" key="1">
    <source>
        <dbReference type="ARBA" id="ARBA00004141"/>
    </source>
</evidence>
<keyword evidence="7" id="KW-0645">Protease</keyword>
<comment type="subcellular location">
    <subcellularLocation>
        <location evidence="1">Membrane</location>
        <topology evidence="1">Multi-pass membrane protein</topology>
    </subcellularLocation>
</comment>
<evidence type="ECO:0000256" key="2">
    <source>
        <dbReference type="ARBA" id="ARBA00022692"/>
    </source>
</evidence>
<name>A0A1N7IQ24_9CORY</name>
<dbReference type="Proteomes" id="UP000186292">
    <property type="component" value="Unassembled WGS sequence"/>
</dbReference>
<dbReference type="Gene3D" id="1.20.1540.10">
    <property type="entry name" value="Rhomboid-like"/>
    <property type="match status" value="1"/>
</dbReference>
<proteinExistence type="predicted"/>
<dbReference type="GO" id="GO:0004252">
    <property type="term" value="F:serine-type endopeptidase activity"/>
    <property type="evidence" value="ECO:0007669"/>
    <property type="project" value="InterPro"/>
</dbReference>
<dbReference type="PANTHER" id="PTHR43066">
    <property type="entry name" value="RHOMBOID-RELATED PROTEIN"/>
    <property type="match status" value="1"/>
</dbReference>
<dbReference type="RefSeq" id="WP_076598229.1">
    <property type="nucleotide sequence ID" value="NZ_CP046976.1"/>
</dbReference>
<dbReference type="STRING" id="1161099.SAMN05444817_101257"/>
<dbReference type="PANTHER" id="PTHR43066:SF11">
    <property type="entry name" value="PEPTIDASE S54 RHOMBOID DOMAIN-CONTAINING PROTEIN"/>
    <property type="match status" value="1"/>
</dbReference>
<dbReference type="InterPro" id="IPR022764">
    <property type="entry name" value="Peptidase_S54_rhomboid_dom"/>
</dbReference>
<reference evidence="8" key="1">
    <citation type="submission" date="2017-01" db="EMBL/GenBank/DDBJ databases">
        <authorList>
            <person name="Varghese N."/>
            <person name="Submissions S."/>
        </authorList>
    </citation>
    <scope>NUCLEOTIDE SEQUENCE [LARGE SCALE GENOMIC DNA]</scope>
    <source>
        <strain evidence="8">DSM 44531</strain>
    </source>
</reference>
<feature type="transmembrane region" description="Helical" evidence="5">
    <location>
        <begin position="122"/>
        <end position="140"/>
    </location>
</feature>
<dbReference type="Pfam" id="PF01694">
    <property type="entry name" value="Rhomboid"/>
    <property type="match status" value="1"/>
</dbReference>
<evidence type="ECO:0000313" key="8">
    <source>
        <dbReference type="Proteomes" id="UP000186292"/>
    </source>
</evidence>
<gene>
    <name evidence="7" type="ORF">SAMN05444817_101257</name>
</gene>
<dbReference type="AlphaFoldDB" id="A0A1N7IQ24"/>
<keyword evidence="2 5" id="KW-0812">Transmembrane</keyword>
<feature type="transmembrane region" description="Helical" evidence="5">
    <location>
        <begin position="147"/>
        <end position="163"/>
    </location>
</feature>
<evidence type="ECO:0000256" key="3">
    <source>
        <dbReference type="ARBA" id="ARBA00022989"/>
    </source>
</evidence>
<sequence length="215" mass="21740">MNRVLYGAPATATIASLCVGAFLVAAFQAHSLMDVIWSSPTGTSTVLWGPFVASEPNGLFRAVTSGFMHLDITHLAVNVLMLVVVGAAVERAVGTGPFVLAYIAGVLGGSAAVLIFDFDQPTAGASGALYAVMALLVAVAARSNADLRAPLVLVGGNLVFTLITPNVSLWGHLGGLLAGALMAAPLTSDKMRVRWGGAAAAVAVAAAATTVPLWA</sequence>
<keyword evidence="8" id="KW-1185">Reference proteome</keyword>
<organism evidence="7 8">
    <name type="scientific">Corynebacterium appendicis CIP 107643</name>
    <dbReference type="NCBI Taxonomy" id="1161099"/>
    <lineage>
        <taxon>Bacteria</taxon>
        <taxon>Bacillati</taxon>
        <taxon>Actinomycetota</taxon>
        <taxon>Actinomycetes</taxon>
        <taxon>Mycobacteriales</taxon>
        <taxon>Corynebacteriaceae</taxon>
        <taxon>Corynebacterium</taxon>
    </lineage>
</organism>
<accession>A0A1N7IQ24</accession>
<feature type="transmembrane region" description="Helical" evidence="5">
    <location>
        <begin position="96"/>
        <end position="116"/>
    </location>
</feature>
<evidence type="ECO:0000259" key="6">
    <source>
        <dbReference type="Pfam" id="PF01694"/>
    </source>
</evidence>
<keyword evidence="7" id="KW-0378">Hydrolase</keyword>
<dbReference type="OrthoDB" id="9807874at2"/>
<feature type="transmembrane region" description="Helical" evidence="5">
    <location>
        <begin position="195"/>
        <end position="214"/>
    </location>
</feature>
<keyword evidence="4 5" id="KW-0472">Membrane</keyword>
<protein>
    <submittedName>
        <fullName evidence="7">Membrane associated serine protease, rhomboid family</fullName>
    </submittedName>
</protein>
<feature type="domain" description="Peptidase S54 rhomboid" evidence="6">
    <location>
        <begin position="58"/>
        <end position="186"/>
    </location>
</feature>
<dbReference type="SUPFAM" id="SSF144091">
    <property type="entry name" value="Rhomboid-like"/>
    <property type="match status" value="1"/>
</dbReference>
<keyword evidence="3 5" id="KW-1133">Transmembrane helix</keyword>
<dbReference type="GO" id="GO:0016020">
    <property type="term" value="C:membrane"/>
    <property type="evidence" value="ECO:0007669"/>
    <property type="project" value="UniProtKB-SubCell"/>
</dbReference>
<evidence type="ECO:0000256" key="5">
    <source>
        <dbReference type="SAM" id="Phobius"/>
    </source>
</evidence>
<feature type="transmembrane region" description="Helical" evidence="5">
    <location>
        <begin position="72"/>
        <end position="89"/>
    </location>
</feature>
<dbReference type="GO" id="GO:0006508">
    <property type="term" value="P:proteolysis"/>
    <property type="evidence" value="ECO:0007669"/>
    <property type="project" value="UniProtKB-KW"/>
</dbReference>
<dbReference type="InterPro" id="IPR035952">
    <property type="entry name" value="Rhomboid-like_sf"/>
</dbReference>
<evidence type="ECO:0000256" key="4">
    <source>
        <dbReference type="ARBA" id="ARBA00023136"/>
    </source>
</evidence>
<evidence type="ECO:0000313" key="7">
    <source>
        <dbReference type="EMBL" id="SIS39172.1"/>
    </source>
</evidence>
<feature type="transmembrane region" description="Helical" evidence="5">
    <location>
        <begin position="6"/>
        <end position="27"/>
    </location>
</feature>